<dbReference type="EMBL" id="JAVFWL010000002">
    <property type="protein sequence ID" value="KAK6732242.1"/>
    <property type="molecule type" value="Genomic_DNA"/>
</dbReference>
<name>A0ABR1C107_NECAM</name>
<organism evidence="1 2">
    <name type="scientific">Necator americanus</name>
    <name type="common">Human hookworm</name>
    <dbReference type="NCBI Taxonomy" id="51031"/>
    <lineage>
        <taxon>Eukaryota</taxon>
        <taxon>Metazoa</taxon>
        <taxon>Ecdysozoa</taxon>
        <taxon>Nematoda</taxon>
        <taxon>Chromadorea</taxon>
        <taxon>Rhabditida</taxon>
        <taxon>Rhabditina</taxon>
        <taxon>Rhabditomorpha</taxon>
        <taxon>Strongyloidea</taxon>
        <taxon>Ancylostomatidae</taxon>
        <taxon>Bunostominae</taxon>
        <taxon>Necator</taxon>
    </lineage>
</organism>
<keyword evidence="2" id="KW-1185">Reference proteome</keyword>
<accession>A0ABR1C107</accession>
<dbReference type="Proteomes" id="UP001303046">
    <property type="component" value="Unassembled WGS sequence"/>
</dbReference>
<evidence type="ECO:0000313" key="2">
    <source>
        <dbReference type="Proteomes" id="UP001303046"/>
    </source>
</evidence>
<proteinExistence type="predicted"/>
<evidence type="ECO:0000313" key="1">
    <source>
        <dbReference type="EMBL" id="KAK6732242.1"/>
    </source>
</evidence>
<comment type="caution">
    <text evidence="1">The sequence shown here is derived from an EMBL/GenBank/DDBJ whole genome shotgun (WGS) entry which is preliminary data.</text>
</comment>
<reference evidence="1 2" key="1">
    <citation type="submission" date="2023-08" db="EMBL/GenBank/DDBJ databases">
        <title>A Necator americanus chromosomal reference genome.</title>
        <authorList>
            <person name="Ilik V."/>
            <person name="Petrzelkova K.J."/>
            <person name="Pardy F."/>
            <person name="Fuh T."/>
            <person name="Niatou-Singa F.S."/>
            <person name="Gouil Q."/>
            <person name="Baker L."/>
            <person name="Ritchie M.E."/>
            <person name="Jex A.R."/>
            <person name="Gazzola D."/>
            <person name="Li H."/>
            <person name="Toshio Fujiwara R."/>
            <person name="Zhan B."/>
            <person name="Aroian R.V."/>
            <person name="Pafco B."/>
            <person name="Schwarz E.M."/>
        </authorList>
    </citation>
    <scope>NUCLEOTIDE SEQUENCE [LARGE SCALE GENOMIC DNA]</scope>
    <source>
        <strain evidence="1 2">Aroian</strain>
        <tissue evidence="1">Whole animal</tissue>
    </source>
</reference>
<sequence>MGHKRKSQGGDGAIDVAYSSIQLDPSENNKELVVEPGRRKSKSSRDRFVLYLIRKPIEVTTEDLSQANLPLESCINEESRIALGGHDFIVRGAGLPSQTYHIPASVIHSSEGTSSVEAGGVVTGSLVISRAEFHKSDDISEGDDVASDLPQHLPLKPIKKKVSRKGIHRLRQRLSANGVKKFTFNHVSNSKEKC</sequence>
<protein>
    <submittedName>
        <fullName evidence="1">Uncharacterized protein</fullName>
    </submittedName>
</protein>
<gene>
    <name evidence="1" type="primary">Necator_chrII.g4350</name>
    <name evidence="1" type="ORF">RB195_016558</name>
</gene>